<dbReference type="AlphaFoldDB" id="A0A1Z2L3V1"/>
<feature type="domain" description="DNA primase/polymerase bifunctional N-terminal" evidence="2">
    <location>
        <begin position="25"/>
        <end position="201"/>
    </location>
</feature>
<dbReference type="Pfam" id="PF09250">
    <property type="entry name" value="Prim-Pol"/>
    <property type="match status" value="1"/>
</dbReference>
<dbReference type="Proteomes" id="UP000195755">
    <property type="component" value="Chromosome"/>
</dbReference>
<evidence type="ECO:0000259" key="2">
    <source>
        <dbReference type="SMART" id="SM00943"/>
    </source>
</evidence>
<gene>
    <name evidence="3" type="ORF">SMD11_3318</name>
</gene>
<evidence type="ECO:0000313" key="4">
    <source>
        <dbReference type="Proteomes" id="UP000195755"/>
    </source>
</evidence>
<dbReference type="InterPro" id="IPR015330">
    <property type="entry name" value="DNA_primase/pol_bifunc_N"/>
</dbReference>
<sequence>MREILGRRRKLSLRRGGRSAVLTAALAYATEWQWPVLPGAGLRPDGGRGTVCACPHPDCAAPGAHPFDPGLLAATTDARMVRWWWTNRPDAPVVLATGGRGPCAVSLPAVAAARALASLDRAGVRVGPVVATPDRWALLVAPYSLEVLGELLHRQDWVPGSLRFHGEGGYVALPPSPTGAGRVRWERAPQAGGPVRAPQTARARRADRAPLTERAGGAGEGRGPWLPDIATVVDVLVEESAGTGTQGGGSRLAY</sequence>
<feature type="region of interest" description="Disordered" evidence="1">
    <location>
        <begin position="188"/>
        <end position="225"/>
    </location>
</feature>
<dbReference type="RefSeq" id="WP_087927146.1">
    <property type="nucleotide sequence ID" value="NZ_CP021744.1"/>
</dbReference>
<protein>
    <recommendedName>
        <fullName evidence="2">DNA primase/polymerase bifunctional N-terminal domain-containing protein</fullName>
    </recommendedName>
</protein>
<dbReference type="OrthoDB" id="3691293at2"/>
<dbReference type="SMART" id="SM00943">
    <property type="entry name" value="Prim-Pol"/>
    <property type="match status" value="1"/>
</dbReference>
<dbReference type="KEGG" id="salj:SMD11_3318"/>
<evidence type="ECO:0000256" key="1">
    <source>
        <dbReference type="SAM" id="MobiDB-lite"/>
    </source>
</evidence>
<dbReference type="EMBL" id="CP021744">
    <property type="protein sequence ID" value="ARZ68954.1"/>
    <property type="molecule type" value="Genomic_DNA"/>
</dbReference>
<organism evidence="3 4">
    <name type="scientific">Streptomyces albireticuli</name>
    <dbReference type="NCBI Taxonomy" id="1940"/>
    <lineage>
        <taxon>Bacteria</taxon>
        <taxon>Bacillati</taxon>
        <taxon>Actinomycetota</taxon>
        <taxon>Actinomycetes</taxon>
        <taxon>Kitasatosporales</taxon>
        <taxon>Streptomycetaceae</taxon>
        <taxon>Streptomyces</taxon>
    </lineage>
</organism>
<name>A0A1Z2L3V1_9ACTN</name>
<proteinExistence type="predicted"/>
<evidence type="ECO:0000313" key="3">
    <source>
        <dbReference type="EMBL" id="ARZ68954.1"/>
    </source>
</evidence>
<reference evidence="3 4" key="1">
    <citation type="submission" date="2017-06" db="EMBL/GenBank/DDBJ databases">
        <title>Streptomyces albireticuli Genome sequencing and assembly.</title>
        <authorList>
            <person name="Wang Y."/>
            <person name="Du B."/>
            <person name="Ding Y."/>
            <person name="Liu H."/>
            <person name="Hou Q."/>
            <person name="Liu K."/>
            <person name="Yao L."/>
            <person name="Wang C."/>
        </authorList>
    </citation>
    <scope>NUCLEOTIDE SEQUENCE [LARGE SCALE GENOMIC DNA]</scope>
    <source>
        <strain evidence="3 4">MDJK11</strain>
    </source>
</reference>
<accession>A0A1Z2L3V1</accession>